<dbReference type="AlphaFoldDB" id="A0A1G7FFD5"/>
<evidence type="ECO:0000259" key="2">
    <source>
        <dbReference type="Pfam" id="PF01757"/>
    </source>
</evidence>
<reference evidence="3 4" key="1">
    <citation type="submission" date="2016-10" db="EMBL/GenBank/DDBJ databases">
        <authorList>
            <person name="de Groot N.N."/>
        </authorList>
    </citation>
    <scope>NUCLEOTIDE SEQUENCE [LARGE SCALE GENOMIC DNA]</scope>
    <source>
        <strain evidence="3 4">47C3B</strain>
    </source>
</reference>
<dbReference type="OrthoDB" id="290051at2"/>
<evidence type="ECO:0000313" key="4">
    <source>
        <dbReference type="Proteomes" id="UP000199072"/>
    </source>
</evidence>
<dbReference type="RefSeq" id="WP_091151318.1">
    <property type="nucleotide sequence ID" value="NZ_FNAI01000009.1"/>
</dbReference>
<feature type="transmembrane region" description="Helical" evidence="1">
    <location>
        <begin position="184"/>
        <end position="201"/>
    </location>
</feature>
<keyword evidence="3" id="KW-0012">Acyltransferase</keyword>
<dbReference type="GO" id="GO:0000271">
    <property type="term" value="P:polysaccharide biosynthetic process"/>
    <property type="evidence" value="ECO:0007669"/>
    <property type="project" value="TreeGrafter"/>
</dbReference>
<dbReference type="GO" id="GO:0016747">
    <property type="term" value="F:acyltransferase activity, transferring groups other than amino-acyl groups"/>
    <property type="evidence" value="ECO:0007669"/>
    <property type="project" value="InterPro"/>
</dbReference>
<feature type="transmembrane region" description="Helical" evidence="1">
    <location>
        <begin position="309"/>
        <end position="332"/>
    </location>
</feature>
<protein>
    <submittedName>
        <fullName evidence="3">Peptidoglycan/LPS O-acetylase OafA/YrhL, contains acyltransferase and SGNH-hydrolase domains</fullName>
    </submittedName>
</protein>
<feature type="transmembrane region" description="Helical" evidence="1">
    <location>
        <begin position="159"/>
        <end position="177"/>
    </location>
</feature>
<dbReference type="InterPro" id="IPR002656">
    <property type="entry name" value="Acyl_transf_3_dom"/>
</dbReference>
<feature type="transmembrane region" description="Helical" evidence="1">
    <location>
        <begin position="99"/>
        <end position="117"/>
    </location>
</feature>
<keyword evidence="1" id="KW-0812">Transmembrane</keyword>
<keyword evidence="1" id="KW-0472">Membrane</keyword>
<dbReference type="PANTHER" id="PTHR23028">
    <property type="entry name" value="ACETYLTRANSFERASE"/>
    <property type="match status" value="1"/>
</dbReference>
<dbReference type="Pfam" id="PF01757">
    <property type="entry name" value="Acyl_transf_3"/>
    <property type="match status" value="1"/>
</dbReference>
<keyword evidence="4" id="KW-1185">Reference proteome</keyword>
<dbReference type="GO" id="GO:0016787">
    <property type="term" value="F:hydrolase activity"/>
    <property type="evidence" value="ECO:0007669"/>
    <property type="project" value="UniProtKB-KW"/>
</dbReference>
<feature type="transmembrane region" description="Helical" evidence="1">
    <location>
        <begin position="252"/>
        <end position="269"/>
    </location>
</feature>
<feature type="domain" description="Acyltransferase 3" evidence="2">
    <location>
        <begin position="21"/>
        <end position="369"/>
    </location>
</feature>
<feature type="transmembrane region" description="Helical" evidence="1">
    <location>
        <begin position="275"/>
        <end position="297"/>
    </location>
</feature>
<dbReference type="Proteomes" id="UP000199072">
    <property type="component" value="Unassembled WGS sequence"/>
</dbReference>
<proteinExistence type="predicted"/>
<dbReference type="EMBL" id="FNAI01000009">
    <property type="protein sequence ID" value="SDE74567.1"/>
    <property type="molecule type" value="Genomic_DNA"/>
</dbReference>
<gene>
    <name evidence="3" type="ORF">SAMN05216464_10932</name>
</gene>
<name>A0A1G7FFD5_9SPHI</name>
<feature type="transmembrane region" description="Helical" evidence="1">
    <location>
        <begin position="221"/>
        <end position="240"/>
    </location>
</feature>
<accession>A0A1G7FFD5</accession>
<evidence type="ECO:0000256" key="1">
    <source>
        <dbReference type="SAM" id="Phobius"/>
    </source>
</evidence>
<keyword evidence="1" id="KW-1133">Transmembrane helix</keyword>
<dbReference type="InterPro" id="IPR050879">
    <property type="entry name" value="Acyltransferase_3"/>
</dbReference>
<sequence length="382" mass="45254">MNNPLSKFKNILTIDFDKNRNYGLDILRALAIFFVLNVHSAHFFNPNSMLSKVLLKLNLDGVTLFFVLSGFLIGGILIRTFEKEKISFKTLFNFWKRRWFRTLPNYLLISFILLLLGTHSKTITGFEQVKSYFYFYANFKEPLPDYFFPESWSLSIEEWFYLLIPVFLFIMTAVYWFRPKASILLVVLGVIAFSTWFRYYRYSCWPDIVPEQIDANFRKQVITRLDSLMYGVLGAFCAAYYPEIWKRYKKTLFITGIALLYIGYLQYITGQWVPIYRLVIYFSIQPIGFLCLIPLVTELKTGEGFIYRVITRFSIISYAVYLINYSLIKTYAIGFLDKWLFNNISPEHLAPINYFSFWFLTIVIAALLYKYFEKPFTALRDL</sequence>
<dbReference type="GO" id="GO:0016020">
    <property type="term" value="C:membrane"/>
    <property type="evidence" value="ECO:0007669"/>
    <property type="project" value="TreeGrafter"/>
</dbReference>
<organism evidence="3 4">
    <name type="scientific">Mucilaginibacter pineti</name>
    <dbReference type="NCBI Taxonomy" id="1391627"/>
    <lineage>
        <taxon>Bacteria</taxon>
        <taxon>Pseudomonadati</taxon>
        <taxon>Bacteroidota</taxon>
        <taxon>Sphingobacteriia</taxon>
        <taxon>Sphingobacteriales</taxon>
        <taxon>Sphingobacteriaceae</taxon>
        <taxon>Mucilaginibacter</taxon>
    </lineage>
</organism>
<feature type="transmembrane region" description="Helical" evidence="1">
    <location>
        <begin position="21"/>
        <end position="41"/>
    </location>
</feature>
<keyword evidence="3" id="KW-0808">Transferase</keyword>
<evidence type="ECO:0000313" key="3">
    <source>
        <dbReference type="EMBL" id="SDE74567.1"/>
    </source>
</evidence>
<dbReference type="STRING" id="1391627.SAMN05216464_10932"/>
<keyword evidence="3" id="KW-0378">Hydrolase</keyword>
<feature type="transmembrane region" description="Helical" evidence="1">
    <location>
        <begin position="352"/>
        <end position="372"/>
    </location>
</feature>
<feature type="transmembrane region" description="Helical" evidence="1">
    <location>
        <begin position="61"/>
        <end position="78"/>
    </location>
</feature>
<dbReference type="PANTHER" id="PTHR23028:SF53">
    <property type="entry name" value="ACYL_TRANSF_3 DOMAIN-CONTAINING PROTEIN"/>
    <property type="match status" value="1"/>
</dbReference>